<keyword evidence="2" id="KW-1185">Reference proteome</keyword>
<dbReference type="Gene3D" id="1.20.58.320">
    <property type="entry name" value="TPR-like"/>
    <property type="match status" value="1"/>
</dbReference>
<dbReference type="Proteomes" id="UP000308828">
    <property type="component" value="Unassembled WGS sequence"/>
</dbReference>
<comment type="caution">
    <text evidence="1">The sequence shown here is derived from an EMBL/GenBank/DDBJ whole genome shotgun (WGS) entry which is preliminary data.</text>
</comment>
<proteinExistence type="predicted"/>
<gene>
    <name evidence="1" type="ORF">FAA97_14680</name>
</gene>
<dbReference type="Gene3D" id="1.25.40.10">
    <property type="entry name" value="Tetratricopeptide repeat domain"/>
    <property type="match status" value="1"/>
</dbReference>
<dbReference type="SUPFAM" id="SSF48452">
    <property type="entry name" value="TPR-like"/>
    <property type="match status" value="1"/>
</dbReference>
<evidence type="ECO:0000313" key="1">
    <source>
        <dbReference type="EMBL" id="THV22513.1"/>
    </source>
</evidence>
<dbReference type="RefSeq" id="WP_136599281.1">
    <property type="nucleotide sequence ID" value="NZ_STGV01000004.1"/>
</dbReference>
<accession>A0A4S8NXS6</accession>
<sequence>MTAARDVVDFWQKAGREKWFAKDDAFDAAIRENFLDLHFKAARNEVSDWMETAEGALALMILLDQFPRNLFRNSGHAFATDPLALSLAKKSIELGHDTATEPDLAGFFYLPFEHAEDLAEQERCIALFTALTDRGGPKDYLDYAVIHRDVIVRFGRFPHRNPALGRTTTADEQVFLNEGGFKG</sequence>
<name>A0A4S8NXS6_9HYPH</name>
<dbReference type="AlphaFoldDB" id="A0A4S8NXS6"/>
<dbReference type="OrthoDB" id="7593450at2"/>
<dbReference type="InterPro" id="IPR010323">
    <property type="entry name" value="DUF924"/>
</dbReference>
<organism evidence="1 2">
    <name type="scientific">Peteryoungia ipomoeae</name>
    <dbReference type="NCBI Taxonomy" id="1210932"/>
    <lineage>
        <taxon>Bacteria</taxon>
        <taxon>Pseudomonadati</taxon>
        <taxon>Pseudomonadota</taxon>
        <taxon>Alphaproteobacteria</taxon>
        <taxon>Hyphomicrobiales</taxon>
        <taxon>Rhizobiaceae</taxon>
        <taxon>Peteryoungia</taxon>
    </lineage>
</organism>
<dbReference type="InterPro" id="IPR011990">
    <property type="entry name" value="TPR-like_helical_dom_sf"/>
</dbReference>
<protein>
    <submittedName>
        <fullName evidence="1">DUF924 domain-containing protein</fullName>
    </submittedName>
</protein>
<reference evidence="1 2" key="1">
    <citation type="submission" date="2019-04" db="EMBL/GenBank/DDBJ databases">
        <title>Genome sequence of strain shin9-1.</title>
        <authorList>
            <person name="Gao J."/>
            <person name="Sun J."/>
        </authorList>
    </citation>
    <scope>NUCLEOTIDE SEQUENCE [LARGE SCALE GENOMIC DNA]</scope>
    <source>
        <strain evidence="2">shin9-1</strain>
    </source>
</reference>
<dbReference type="EMBL" id="STGV01000004">
    <property type="protein sequence ID" value="THV22513.1"/>
    <property type="molecule type" value="Genomic_DNA"/>
</dbReference>
<evidence type="ECO:0000313" key="2">
    <source>
        <dbReference type="Proteomes" id="UP000308828"/>
    </source>
</evidence>
<dbReference type="Pfam" id="PF06041">
    <property type="entry name" value="DUF924"/>
    <property type="match status" value="1"/>
</dbReference>